<evidence type="ECO:0000256" key="2">
    <source>
        <dbReference type="ARBA" id="ARBA00004496"/>
    </source>
</evidence>
<dbReference type="InterPro" id="IPR051335">
    <property type="entry name" value="Alanyl-tRNA_Editing_Enzymes"/>
</dbReference>
<proteinExistence type="predicted"/>
<dbReference type="AlphaFoldDB" id="A0A0F5FMD0"/>
<evidence type="ECO:0000256" key="5">
    <source>
        <dbReference type="ARBA" id="ARBA00022833"/>
    </source>
</evidence>
<dbReference type="PROSITE" id="PS50860">
    <property type="entry name" value="AA_TRNA_LIGASE_II_ALA"/>
    <property type="match status" value="1"/>
</dbReference>
<dbReference type="RefSeq" id="WP_046104055.1">
    <property type="nucleotide sequence ID" value="NZ_JZEY01000054.1"/>
</dbReference>
<evidence type="ECO:0000313" key="9">
    <source>
        <dbReference type="Proteomes" id="UP000033649"/>
    </source>
</evidence>
<evidence type="ECO:0000256" key="1">
    <source>
        <dbReference type="ARBA" id="ARBA00001947"/>
    </source>
</evidence>
<name>A0A0F5FMD0_9HYPH</name>
<accession>A0A0F5FMD0</accession>
<dbReference type="PANTHER" id="PTHR43462">
    <property type="entry name" value="ALANYL-TRNA EDITING PROTEIN"/>
    <property type="match status" value="1"/>
</dbReference>
<dbReference type="PATRIC" id="fig|429727.3.peg.1097"/>
<dbReference type="InterPro" id="IPR018163">
    <property type="entry name" value="Thr/Ala-tRNA-synth_IIc_edit"/>
</dbReference>
<evidence type="ECO:0000256" key="4">
    <source>
        <dbReference type="ARBA" id="ARBA00022723"/>
    </source>
</evidence>
<keyword evidence="5" id="KW-0862">Zinc</keyword>
<dbReference type="SUPFAM" id="SSF55186">
    <property type="entry name" value="ThrRS/AlaRS common domain"/>
    <property type="match status" value="1"/>
</dbReference>
<comment type="caution">
    <text evidence="8">The sequence shown here is derived from an EMBL/GenBank/DDBJ whole genome shotgun (WGS) entry which is preliminary data.</text>
</comment>
<dbReference type="Pfam" id="PF07973">
    <property type="entry name" value="tRNA_SAD"/>
    <property type="match status" value="1"/>
</dbReference>
<dbReference type="SUPFAM" id="SSF50447">
    <property type="entry name" value="Translation proteins"/>
    <property type="match status" value="1"/>
</dbReference>
<reference evidence="8 9" key="1">
    <citation type="submission" date="2015-03" db="EMBL/GenBank/DDBJ databases">
        <authorList>
            <person name="Hassan Y."/>
            <person name="Lepp D."/>
            <person name="Li X.-Z."/>
            <person name="Zhou T."/>
        </authorList>
    </citation>
    <scope>NUCLEOTIDE SEQUENCE [LARGE SCALE GENOMIC DNA]</scope>
    <source>
        <strain evidence="8 9">IPL18</strain>
    </source>
</reference>
<dbReference type="Gene3D" id="2.40.30.130">
    <property type="match status" value="1"/>
</dbReference>
<dbReference type="GO" id="GO:0004813">
    <property type="term" value="F:alanine-tRNA ligase activity"/>
    <property type="evidence" value="ECO:0007669"/>
    <property type="project" value="InterPro"/>
</dbReference>
<dbReference type="GO" id="GO:0002161">
    <property type="term" value="F:aminoacyl-tRNA deacylase activity"/>
    <property type="evidence" value="ECO:0007669"/>
    <property type="project" value="UniProtKB-ARBA"/>
</dbReference>
<protein>
    <recommendedName>
        <fullName evidence="3">Alanine--tRNA ligase</fullName>
    </recommendedName>
    <alternativeName>
        <fullName evidence="6">Alanyl-tRNA synthetase</fullName>
    </alternativeName>
</protein>
<dbReference type="EMBL" id="JZEY01000054">
    <property type="protein sequence ID" value="KKB09362.1"/>
    <property type="molecule type" value="Genomic_DNA"/>
</dbReference>
<dbReference type="SMART" id="SM00863">
    <property type="entry name" value="tRNA_SAD"/>
    <property type="match status" value="1"/>
</dbReference>
<dbReference type="GO" id="GO:0005737">
    <property type="term" value="C:cytoplasm"/>
    <property type="evidence" value="ECO:0007669"/>
    <property type="project" value="UniProtKB-SubCell"/>
</dbReference>
<evidence type="ECO:0000256" key="3">
    <source>
        <dbReference type="ARBA" id="ARBA00017959"/>
    </source>
</evidence>
<dbReference type="OrthoDB" id="9812949at2"/>
<dbReference type="STRING" id="429727.VE26_05305"/>
<feature type="domain" description="Alanyl-transfer RNA synthetases family profile" evidence="7">
    <location>
        <begin position="1"/>
        <end position="237"/>
    </location>
</feature>
<dbReference type="GO" id="GO:0046872">
    <property type="term" value="F:metal ion binding"/>
    <property type="evidence" value="ECO:0007669"/>
    <property type="project" value="UniProtKB-KW"/>
</dbReference>
<dbReference type="GO" id="GO:0005524">
    <property type="term" value="F:ATP binding"/>
    <property type="evidence" value="ECO:0007669"/>
    <property type="project" value="InterPro"/>
</dbReference>
<dbReference type="Pfam" id="PF01411">
    <property type="entry name" value="tRNA-synt_2c"/>
    <property type="match status" value="1"/>
</dbReference>
<dbReference type="Proteomes" id="UP000033649">
    <property type="component" value="Unassembled WGS sequence"/>
</dbReference>
<dbReference type="Gene3D" id="3.30.980.10">
    <property type="entry name" value="Threonyl-trna Synthetase, Chain A, domain 2"/>
    <property type="match status" value="1"/>
</dbReference>
<comment type="subcellular location">
    <subcellularLocation>
        <location evidence="2">Cytoplasm</location>
    </subcellularLocation>
</comment>
<keyword evidence="4" id="KW-0479">Metal-binding</keyword>
<evidence type="ECO:0000259" key="7">
    <source>
        <dbReference type="PROSITE" id="PS50860"/>
    </source>
</evidence>
<dbReference type="InterPro" id="IPR018165">
    <property type="entry name" value="Ala-tRNA-synth_IIc_core"/>
</dbReference>
<dbReference type="GO" id="GO:0006419">
    <property type="term" value="P:alanyl-tRNA aminoacylation"/>
    <property type="evidence" value="ECO:0007669"/>
    <property type="project" value="InterPro"/>
</dbReference>
<organism evidence="8 9">
    <name type="scientific">Devosia chinhatensis</name>
    <dbReference type="NCBI Taxonomy" id="429727"/>
    <lineage>
        <taxon>Bacteria</taxon>
        <taxon>Pseudomonadati</taxon>
        <taxon>Pseudomonadota</taxon>
        <taxon>Alphaproteobacteria</taxon>
        <taxon>Hyphomicrobiales</taxon>
        <taxon>Devosiaceae</taxon>
        <taxon>Devosia</taxon>
    </lineage>
</organism>
<evidence type="ECO:0000313" key="8">
    <source>
        <dbReference type="EMBL" id="KKB09362.1"/>
    </source>
</evidence>
<evidence type="ECO:0000256" key="6">
    <source>
        <dbReference type="ARBA" id="ARBA00032577"/>
    </source>
</evidence>
<dbReference type="InterPro" id="IPR012947">
    <property type="entry name" value="tRNA_SAD"/>
</dbReference>
<dbReference type="PANTHER" id="PTHR43462:SF1">
    <property type="entry name" value="ALANYL-TRNA EDITING PROTEIN AARSD1"/>
    <property type="match status" value="1"/>
</dbReference>
<keyword evidence="9" id="KW-1185">Reference proteome</keyword>
<dbReference type="InterPro" id="IPR018164">
    <property type="entry name" value="Ala-tRNA-synth_IIc_N"/>
</dbReference>
<keyword evidence="8" id="KW-0378">Hydrolase</keyword>
<gene>
    <name evidence="8" type="ORF">VE26_05305</name>
</gene>
<dbReference type="GO" id="GO:0003676">
    <property type="term" value="F:nucleic acid binding"/>
    <property type="evidence" value="ECO:0007669"/>
    <property type="project" value="InterPro"/>
</dbReference>
<comment type="cofactor">
    <cofactor evidence="1">
        <name>Zn(2+)</name>
        <dbReference type="ChEBI" id="CHEBI:29105"/>
    </cofactor>
</comment>
<sequence>MTQFLFRDDSYLRTTDAVVTEITPEGGIVLDRTIFYAASGGQPGDTGTLALDASRLLTLTTALHPEGDKTAIVHVPEPGQTLPAVGERVTLSLDWERRYKLMRMHTALHLLSVVMPYPVTGGQIGEDKGRLDFDMPEVPDDLPALETQLNDMVTANHAVSYEWISDEEMAAKADLIKTMKVKPPMGQGRVRLVRIGDVDLQPCGGTHVARTGEIGPLAFGKIEKKGKQNRRVSLHFA</sequence>
<dbReference type="InterPro" id="IPR009000">
    <property type="entry name" value="Transl_B-barrel_sf"/>
</dbReference>